<dbReference type="Pfam" id="PF03463">
    <property type="entry name" value="eRF1_1"/>
    <property type="match status" value="1"/>
</dbReference>
<dbReference type="SUPFAM" id="SSF55481">
    <property type="entry name" value="N-terminal domain of eukaryotic peptide chain release factor subunit 1, ERF1"/>
    <property type="match status" value="1"/>
</dbReference>
<evidence type="ECO:0000256" key="1">
    <source>
        <dbReference type="ARBA" id="ARBA00022604"/>
    </source>
</evidence>
<proteinExistence type="predicted"/>
<dbReference type="InterPro" id="IPR024049">
    <property type="entry name" value="eRF1_1_sf"/>
</dbReference>
<comment type="function">
    <text evidence="2">Directs the termination of nascent peptide synthesis (translation) in response to the termination codons UAA, UAG and UGA. Modulates plant growth and development.</text>
</comment>
<dbReference type="InterPro" id="IPR004403">
    <property type="entry name" value="Peptide_chain-rel_eRF1/aRF1"/>
</dbReference>
<accession>A0A6C0T506</accession>
<organism evidence="4">
    <name type="scientific">Amaranthus palmeri</name>
    <name type="common">Palmer's pigweed</name>
    <dbReference type="NCBI Taxonomy" id="107608"/>
    <lineage>
        <taxon>Eukaryota</taxon>
        <taxon>Viridiplantae</taxon>
        <taxon>Streptophyta</taxon>
        <taxon>Embryophyta</taxon>
        <taxon>Tracheophyta</taxon>
        <taxon>Spermatophyta</taxon>
        <taxon>Magnoliopsida</taxon>
        <taxon>eudicotyledons</taxon>
        <taxon>Gunneridae</taxon>
        <taxon>Pentapetalae</taxon>
        <taxon>Caryophyllales</taxon>
        <taxon>Amaranthaceae</taxon>
        <taxon>Amaranthus</taxon>
    </lineage>
</organism>
<dbReference type="InterPro" id="IPR005140">
    <property type="entry name" value="eRF1_Pelota-like_N"/>
</dbReference>
<feature type="domain" description="eRF1/Pelota-like N-terminal" evidence="3">
    <location>
        <begin position="1"/>
        <end position="45"/>
    </location>
</feature>
<keyword evidence="1" id="KW-0341">Growth regulation</keyword>
<evidence type="ECO:0000256" key="2">
    <source>
        <dbReference type="ARBA" id="ARBA00045523"/>
    </source>
</evidence>
<dbReference type="GO" id="GO:0003747">
    <property type="term" value="F:translation release factor activity"/>
    <property type="evidence" value="ECO:0007669"/>
    <property type="project" value="InterPro"/>
</dbReference>
<protein>
    <recommendedName>
        <fullName evidence="3">eRF1/Pelota-like N-terminal domain-containing protein</fullName>
    </recommendedName>
</protein>
<dbReference type="AlphaFoldDB" id="A0A6C0T506"/>
<evidence type="ECO:0000259" key="3">
    <source>
        <dbReference type="Pfam" id="PF03463"/>
    </source>
</evidence>
<dbReference type="Gene3D" id="3.30.960.10">
    <property type="entry name" value="eRF1 domain 1"/>
    <property type="match status" value="1"/>
</dbReference>
<reference evidence="4" key="1">
    <citation type="submission" date="2020-02" db="EMBL/GenBank/DDBJ databases">
        <title>The eccDNA Replicon: A heritable, self-replicating, extra-nuclear vehicle that enables gene amplification and rapid adaptive evolution in Amaranthus palmeri.</title>
        <authorList>
            <person name="Saski C.A."/>
            <person name="Molin W.T."/>
        </authorList>
    </citation>
    <scope>NUCLEOTIDE SEQUENCE</scope>
</reference>
<name>A0A6C0T506_AMAPA</name>
<gene>
    <name evidence="4" type="ORF">AP_R.00g000135-v1.0.a3</name>
</gene>
<evidence type="ECO:0000313" key="4">
    <source>
        <dbReference type="EMBL" id="QIA97914.1"/>
    </source>
</evidence>
<dbReference type="PANTHER" id="PTHR10113">
    <property type="entry name" value="PEPTIDE CHAIN RELEASE FACTOR SUBUNIT 1"/>
    <property type="match status" value="1"/>
</dbReference>
<dbReference type="EMBL" id="MT025716">
    <property type="protein sequence ID" value="QIA97914.1"/>
    <property type="molecule type" value="Genomic_DNA"/>
</dbReference>
<sequence length="46" mass="5131">MFSLIMPPKYQVVGITKMLKDEYGTVSNIKSMVNRQSLLAAIKSAQ</sequence>